<organism evidence="1 2">
    <name type="scientific">Arthrobacter agilis</name>
    <dbReference type="NCBI Taxonomy" id="37921"/>
    <lineage>
        <taxon>Bacteria</taxon>
        <taxon>Bacillati</taxon>
        <taxon>Actinomycetota</taxon>
        <taxon>Actinomycetes</taxon>
        <taxon>Micrococcales</taxon>
        <taxon>Micrococcaceae</taxon>
        <taxon>Arthrobacter</taxon>
    </lineage>
</organism>
<accession>A0A2L0UH01</accession>
<dbReference type="RefSeq" id="WP_208739642.1">
    <property type="nucleotide sequence ID" value="NZ_CP024915.1"/>
</dbReference>
<dbReference type="EMBL" id="CP024915">
    <property type="protein sequence ID" value="AUZ88531.1"/>
    <property type="molecule type" value="Genomic_DNA"/>
</dbReference>
<gene>
    <name evidence="1" type="ORF">CVO76_13465</name>
</gene>
<name>A0A2L0UH01_9MICC</name>
<evidence type="ECO:0000313" key="2">
    <source>
        <dbReference type="Proteomes" id="UP000239187"/>
    </source>
</evidence>
<sequence>METKRERLIFLESMGKRLVKAVGPLNRKSLCVGWSYVEDGPSVGLPKRESGYGLVSVLIRPGRKHVTFAGDRSLARQVESALSGELGKGKLPSVDGDLFEFTREGWEPEWAADAAQGAWEPNGLKCGVA</sequence>
<dbReference type="Proteomes" id="UP000239187">
    <property type="component" value="Chromosome"/>
</dbReference>
<reference evidence="1 2" key="1">
    <citation type="submission" date="2017-11" db="EMBL/GenBank/DDBJ databases">
        <title>Draft genome of Arthrobacter agilis strain UMCV2, a plant growth-promoting rhizobacterium and biocontrol capacity of phytopathogenic fungi.</title>
        <authorList>
            <person name="Martinez-Camara R."/>
            <person name="Santoyo G."/>
            <person name="Moreno-Hagelsieb G."/>
            <person name="Valencia-Cantero E."/>
        </authorList>
    </citation>
    <scope>NUCLEOTIDE SEQUENCE [LARGE SCALE GENOMIC DNA]</scope>
    <source>
        <strain evidence="1 2">UMCV2</strain>
    </source>
</reference>
<dbReference type="AlphaFoldDB" id="A0A2L0UH01"/>
<proteinExistence type="predicted"/>
<protein>
    <submittedName>
        <fullName evidence="1">Uncharacterized protein</fullName>
    </submittedName>
</protein>
<evidence type="ECO:0000313" key="1">
    <source>
        <dbReference type="EMBL" id="AUZ88531.1"/>
    </source>
</evidence>